<proteinExistence type="predicted"/>
<dbReference type="InterPro" id="IPR036388">
    <property type="entry name" value="WH-like_DNA-bd_sf"/>
</dbReference>
<feature type="domain" description="HTH marR-type" evidence="1">
    <location>
        <begin position="39"/>
        <end position="98"/>
    </location>
</feature>
<gene>
    <name evidence="2" type="ORF">CE91St30_05040</name>
</gene>
<dbReference type="Gene3D" id="1.10.10.10">
    <property type="entry name" value="Winged helix-like DNA-binding domain superfamily/Winged helix DNA-binding domain"/>
    <property type="match status" value="1"/>
</dbReference>
<keyword evidence="3" id="KW-1185">Reference proteome</keyword>
<dbReference type="EMBL" id="AP025564">
    <property type="protein sequence ID" value="BDE95171.1"/>
    <property type="molecule type" value="Genomic_DNA"/>
</dbReference>
<dbReference type="InterPro" id="IPR036390">
    <property type="entry name" value="WH_DNA-bd_sf"/>
</dbReference>
<dbReference type="InterPro" id="IPR000835">
    <property type="entry name" value="HTH_MarR-typ"/>
</dbReference>
<organism evidence="2 3">
    <name type="scientific">Raoultibacter timonensis</name>
    <dbReference type="NCBI Taxonomy" id="1907662"/>
    <lineage>
        <taxon>Bacteria</taxon>
        <taxon>Bacillati</taxon>
        <taxon>Actinomycetota</taxon>
        <taxon>Coriobacteriia</taxon>
        <taxon>Eggerthellales</taxon>
        <taxon>Eggerthellaceae</taxon>
        <taxon>Raoultibacter</taxon>
    </lineage>
</organism>
<dbReference type="SUPFAM" id="SSF46785">
    <property type="entry name" value="Winged helix' DNA-binding domain"/>
    <property type="match status" value="1"/>
</dbReference>
<evidence type="ECO:0000313" key="3">
    <source>
        <dbReference type="Proteomes" id="UP001320544"/>
    </source>
</evidence>
<dbReference type="Proteomes" id="UP001320544">
    <property type="component" value="Chromosome"/>
</dbReference>
<evidence type="ECO:0000259" key="1">
    <source>
        <dbReference type="Pfam" id="PF12802"/>
    </source>
</evidence>
<name>A0ABM7WG21_9ACTN</name>
<accession>A0ABM7WG21</accession>
<dbReference type="Pfam" id="PF12802">
    <property type="entry name" value="MarR_2"/>
    <property type="match status" value="1"/>
</dbReference>
<sequence>MAPAVWAVSEVRPREKKMYELLSFKKSIDTILRTKYGHLTGRQFLVLDAVASRGGSATLTEVAHANQCSTQAARAFVNALQEEGYLVVFEPKDGDKRRIDIALTEEGERLVDLCPVEDGGERAAKTDEHPDVLITKASMFFEQWASAASANR</sequence>
<protein>
    <recommendedName>
        <fullName evidence="1">HTH marR-type domain-containing protein</fullName>
    </recommendedName>
</protein>
<evidence type="ECO:0000313" key="2">
    <source>
        <dbReference type="EMBL" id="BDE95171.1"/>
    </source>
</evidence>
<reference evidence="2 3" key="1">
    <citation type="submission" date="2022-01" db="EMBL/GenBank/DDBJ databases">
        <title>Novel bile acid biosynthetic pathways are enriched in the microbiome of centenarians.</title>
        <authorList>
            <person name="Sato Y."/>
            <person name="Atarashi K."/>
            <person name="Plichta R.D."/>
            <person name="Arai Y."/>
            <person name="Sasajima S."/>
            <person name="Kearney M.S."/>
            <person name="Suda W."/>
            <person name="Takeshita K."/>
            <person name="Sasaki T."/>
            <person name="Okamoto S."/>
            <person name="Skelly N.A."/>
            <person name="Okamura Y."/>
            <person name="Vlamakis H."/>
            <person name="Li Y."/>
            <person name="Tanoue T."/>
            <person name="Takei H."/>
            <person name="Nittono H."/>
            <person name="Narushima S."/>
            <person name="Irie J."/>
            <person name="Itoh H."/>
            <person name="Moriya K."/>
            <person name="Sugiura Y."/>
            <person name="Suematsu M."/>
            <person name="Moritoki N."/>
            <person name="Shibata S."/>
            <person name="Littman R.D."/>
            <person name="Fischbach A.M."/>
            <person name="Uwamino Y."/>
            <person name="Inoue T."/>
            <person name="Honda A."/>
            <person name="Hattori M."/>
            <person name="Murai T."/>
            <person name="Xavier J.R."/>
            <person name="Hirose N."/>
            <person name="Honda K."/>
        </authorList>
    </citation>
    <scope>NUCLEOTIDE SEQUENCE [LARGE SCALE GENOMIC DNA]</scope>
    <source>
        <strain evidence="2 3">CE91-St30</strain>
    </source>
</reference>